<name>A0A6M1LU38_9PROT</name>
<dbReference type="RefSeq" id="WP_164697923.1">
    <property type="nucleotide sequence ID" value="NZ_JAAIKB010000023.1"/>
</dbReference>
<dbReference type="EMBL" id="JAAIKB010000023">
    <property type="protein sequence ID" value="NGM24006.1"/>
    <property type="molecule type" value="Genomic_DNA"/>
</dbReference>
<accession>A0A6M1LU38</accession>
<comment type="similarity">
    <text evidence="1">Belongs to the PrpF family.</text>
</comment>
<gene>
    <name evidence="3" type="ORF">G3576_28625</name>
</gene>
<reference evidence="3 4" key="2">
    <citation type="submission" date="2020-03" db="EMBL/GenBank/DDBJ databases">
        <title>Roseomonas stagni sp. nov., isolated from pond water in Japan.</title>
        <authorList>
            <person name="Furuhata K."/>
            <person name="Miyamoto H."/>
            <person name="Goto K."/>
        </authorList>
    </citation>
    <scope>NUCLEOTIDE SEQUENCE [LARGE SCALE GENOMIC DNA]</scope>
    <source>
        <strain evidence="3 4">PeD5</strain>
    </source>
</reference>
<dbReference type="PANTHER" id="PTHR43709:SF2">
    <property type="entry name" value="DUF453 DOMAIN PROTEIN (AFU_ORTHOLOGUE AFUA_6G00360)"/>
    <property type="match status" value="1"/>
</dbReference>
<dbReference type="SUPFAM" id="SSF54506">
    <property type="entry name" value="Diaminopimelate epimerase-like"/>
    <property type="match status" value="2"/>
</dbReference>
<reference evidence="3 4" key="1">
    <citation type="submission" date="2020-02" db="EMBL/GenBank/DDBJ databases">
        <authorList>
            <person name="Kim H.M."/>
            <person name="Jeon C.O."/>
        </authorList>
    </citation>
    <scope>NUCLEOTIDE SEQUENCE [LARGE SCALE GENOMIC DNA]</scope>
    <source>
        <strain evidence="3 4">PeD5</strain>
    </source>
</reference>
<dbReference type="AlphaFoldDB" id="A0A6M1LU38"/>
<proteinExistence type="inferred from homology"/>
<sequence>MPQRRFRAVFMRGGTSRAIVFRRQDLPADRAEWDPIFLAAIGSPDPEARQLDGMGGGVSSLSKVCIVGPPTRPDADVDYTFGQVAVKEALVDYGGSCGNMSSAIGPFALDEGMLPQAPKDGPVEVRIHDTNAGRIIRARFEARDGEAVVDGDFVLDGVAGTGAPVRLDFLDPGGARTGALLPTGRVLDRLEVPGVGVVEATMVDAASPCVFVAAMAMGRGAVDTAQALDGEGALLERLDAIRRQAAVAMGVAKDAEAARARPSLPRVAMLWAPCEARLANGRVLAASEVDLHIRIISMGQPHRAVTATGALCLAVASRIPGSVAAGMLGSSDPAQPIRIGHASGIAVVDAAVRPDAEAKGGFHCEHATLFRTQRRLFEGAVLVRAAR</sequence>
<dbReference type="Proteomes" id="UP000475385">
    <property type="component" value="Unassembled WGS sequence"/>
</dbReference>
<evidence type="ECO:0000256" key="1">
    <source>
        <dbReference type="ARBA" id="ARBA00007673"/>
    </source>
</evidence>
<comment type="caution">
    <text evidence="3">The sequence shown here is derived from an EMBL/GenBank/DDBJ whole genome shotgun (WGS) entry which is preliminary data.</text>
</comment>
<dbReference type="GO" id="GO:0016853">
    <property type="term" value="F:isomerase activity"/>
    <property type="evidence" value="ECO:0007669"/>
    <property type="project" value="UniProtKB-KW"/>
</dbReference>
<keyword evidence="2" id="KW-0413">Isomerase</keyword>
<keyword evidence="4" id="KW-1185">Reference proteome</keyword>
<dbReference type="InterPro" id="IPR007400">
    <property type="entry name" value="PrpF-like"/>
</dbReference>
<dbReference type="Gene3D" id="3.10.310.10">
    <property type="entry name" value="Diaminopimelate Epimerase, Chain A, domain 1"/>
    <property type="match status" value="2"/>
</dbReference>
<dbReference type="Pfam" id="PF04303">
    <property type="entry name" value="PrpF"/>
    <property type="match status" value="1"/>
</dbReference>
<organism evidence="3 4">
    <name type="scientific">Falsiroseomonas algicola</name>
    <dbReference type="NCBI Taxonomy" id="2716930"/>
    <lineage>
        <taxon>Bacteria</taxon>
        <taxon>Pseudomonadati</taxon>
        <taxon>Pseudomonadota</taxon>
        <taxon>Alphaproteobacteria</taxon>
        <taxon>Acetobacterales</taxon>
        <taxon>Roseomonadaceae</taxon>
        <taxon>Falsiroseomonas</taxon>
    </lineage>
</organism>
<protein>
    <submittedName>
        <fullName evidence="3">PrpF family protein</fullName>
    </submittedName>
</protein>
<evidence type="ECO:0000313" key="4">
    <source>
        <dbReference type="Proteomes" id="UP000475385"/>
    </source>
</evidence>
<evidence type="ECO:0000256" key="2">
    <source>
        <dbReference type="ARBA" id="ARBA00023235"/>
    </source>
</evidence>
<dbReference type="PANTHER" id="PTHR43709">
    <property type="entry name" value="ACONITATE ISOMERASE-RELATED"/>
    <property type="match status" value="1"/>
</dbReference>
<evidence type="ECO:0000313" key="3">
    <source>
        <dbReference type="EMBL" id="NGM24006.1"/>
    </source>
</evidence>